<feature type="region of interest" description="Disordered" evidence="1">
    <location>
        <begin position="193"/>
        <end position="212"/>
    </location>
</feature>
<organism evidence="3 4">
    <name type="scientific">Crotalus adamanteus</name>
    <name type="common">Eastern diamondback rattlesnake</name>
    <dbReference type="NCBI Taxonomy" id="8729"/>
    <lineage>
        <taxon>Eukaryota</taxon>
        <taxon>Metazoa</taxon>
        <taxon>Chordata</taxon>
        <taxon>Craniata</taxon>
        <taxon>Vertebrata</taxon>
        <taxon>Euteleostomi</taxon>
        <taxon>Lepidosauria</taxon>
        <taxon>Squamata</taxon>
        <taxon>Bifurcata</taxon>
        <taxon>Unidentata</taxon>
        <taxon>Episquamata</taxon>
        <taxon>Toxicofera</taxon>
        <taxon>Serpentes</taxon>
        <taxon>Colubroidea</taxon>
        <taxon>Viperidae</taxon>
        <taxon>Crotalinae</taxon>
        <taxon>Crotalus</taxon>
    </lineage>
</organism>
<gene>
    <name evidence="3" type="ORF">NXF25_017285</name>
</gene>
<dbReference type="Pfam" id="PF19743">
    <property type="entry name" value="ASTN1_2_fn3"/>
    <property type="match status" value="1"/>
</dbReference>
<accession>A0AAW1ASM3</accession>
<dbReference type="PANTHER" id="PTHR16592:SF2">
    <property type="entry name" value="ASTROTACTIN-2"/>
    <property type="match status" value="1"/>
</dbReference>
<comment type="caution">
    <text evidence="3">The sequence shown here is derived from an EMBL/GenBank/DDBJ whole genome shotgun (WGS) entry which is preliminary data.</text>
</comment>
<dbReference type="GO" id="GO:0005768">
    <property type="term" value="C:endosome"/>
    <property type="evidence" value="ECO:0007669"/>
    <property type="project" value="TreeGrafter"/>
</dbReference>
<protein>
    <submittedName>
        <fullName evidence="3">Astrotactin-2-like</fullName>
    </submittedName>
</protein>
<dbReference type="AlphaFoldDB" id="A0AAW1ASM3"/>
<dbReference type="PANTHER" id="PTHR16592">
    <property type="entry name" value="ASTROTACTIN-1-LIKE"/>
    <property type="match status" value="1"/>
</dbReference>
<feature type="domain" description="Astrotactin-1/2 Fn3" evidence="2">
    <location>
        <begin position="118"/>
        <end position="173"/>
    </location>
</feature>
<dbReference type="InterPro" id="IPR026995">
    <property type="entry name" value="Astrotactin"/>
</dbReference>
<evidence type="ECO:0000313" key="3">
    <source>
        <dbReference type="EMBL" id="KAK9392441.1"/>
    </source>
</evidence>
<dbReference type="EMBL" id="JAOTOJ010000016">
    <property type="protein sequence ID" value="KAK9392441.1"/>
    <property type="molecule type" value="Genomic_DNA"/>
</dbReference>
<keyword evidence="4" id="KW-1185">Reference proteome</keyword>
<evidence type="ECO:0000259" key="2">
    <source>
        <dbReference type="Pfam" id="PF19743"/>
    </source>
</evidence>
<dbReference type="InterPro" id="IPR045574">
    <property type="entry name" value="ASTN1_2_Fn3"/>
</dbReference>
<dbReference type="GO" id="GO:0007158">
    <property type="term" value="P:neuron cell-cell adhesion"/>
    <property type="evidence" value="ECO:0007669"/>
    <property type="project" value="TreeGrafter"/>
</dbReference>
<evidence type="ECO:0000256" key="1">
    <source>
        <dbReference type="SAM" id="MobiDB-lite"/>
    </source>
</evidence>
<proteinExistence type="predicted"/>
<reference evidence="3 4" key="1">
    <citation type="journal article" date="2024" name="Proc. Natl. Acad. Sci. U.S.A.">
        <title>The genetic regulatory architecture and epigenomic basis for age-related changes in rattlesnake venom.</title>
        <authorList>
            <person name="Hogan M.P."/>
            <person name="Holding M.L."/>
            <person name="Nystrom G.S."/>
            <person name="Colston T.J."/>
            <person name="Bartlett D.A."/>
            <person name="Mason A.J."/>
            <person name="Ellsworth S.A."/>
            <person name="Rautsaw R.M."/>
            <person name="Lawrence K.C."/>
            <person name="Strickland J.L."/>
            <person name="He B."/>
            <person name="Fraser P."/>
            <person name="Margres M.J."/>
            <person name="Gilbert D.M."/>
            <person name="Gibbs H.L."/>
            <person name="Parkinson C.L."/>
            <person name="Rokyta D.R."/>
        </authorList>
    </citation>
    <scope>NUCLEOTIDE SEQUENCE [LARGE SCALE GENOMIC DNA]</scope>
    <source>
        <strain evidence="3">DRR0105</strain>
    </source>
</reference>
<dbReference type="GO" id="GO:0001764">
    <property type="term" value="P:neuron migration"/>
    <property type="evidence" value="ECO:0007669"/>
    <property type="project" value="InterPro"/>
</dbReference>
<feature type="compositionally biased region" description="Basic and acidic residues" evidence="1">
    <location>
        <begin position="247"/>
        <end position="266"/>
    </location>
</feature>
<dbReference type="GO" id="GO:0016020">
    <property type="term" value="C:membrane"/>
    <property type="evidence" value="ECO:0007669"/>
    <property type="project" value="TreeGrafter"/>
</dbReference>
<name>A0AAW1ASM3_CROAD</name>
<dbReference type="GO" id="GO:0043533">
    <property type="term" value="F:inositol 1,3,4,5 tetrakisphosphate binding"/>
    <property type="evidence" value="ECO:0007669"/>
    <property type="project" value="TreeGrafter"/>
</dbReference>
<feature type="region of interest" description="Disordered" evidence="1">
    <location>
        <begin position="219"/>
        <end position="266"/>
    </location>
</feature>
<dbReference type="Proteomes" id="UP001474421">
    <property type="component" value="Unassembled WGS sequence"/>
</dbReference>
<evidence type="ECO:0000313" key="4">
    <source>
        <dbReference type="Proteomes" id="UP001474421"/>
    </source>
</evidence>
<sequence>MPFITYLSGLLTAQMLSDDQLISGVQIHCEEKGRCPSTCHLCRRAGKEQLSPSPVLLEISHIVPLYMLIQDNETREAFKAALMSSYWCSGKGDVIEDWCRCDLNAFDENGLPSCSPLPQPVLRLSPTVEPSSTVVSLQWLDVQPAIGTKVSDYILHHKKVDEYTDTDLYTGRQVRGDRETWVVVPQNYVRGLDPAEGAPFGTRQPTSPPHRQTCGGLQLLQSSSGGERPMLLSLPLRALAPGVGEGEGEKGRGGEEERKKEEEEAF</sequence>